<keyword evidence="1" id="KW-0813">Transport</keyword>
<evidence type="ECO:0000259" key="4">
    <source>
        <dbReference type="PROSITE" id="PS50893"/>
    </source>
</evidence>
<gene>
    <name evidence="5" type="ORF">LC087_09730</name>
</gene>
<dbReference type="GO" id="GO:0005524">
    <property type="term" value="F:ATP binding"/>
    <property type="evidence" value="ECO:0007669"/>
    <property type="project" value="UniProtKB-KW"/>
</dbReference>
<reference evidence="5 6" key="1">
    <citation type="submission" date="2023-06" db="EMBL/GenBank/DDBJ databases">
        <title>Five Gram-positive bacteria isolated from mangrove sediments in Shenzhen, Guangdong, China.</title>
        <authorList>
            <person name="Yu S."/>
            <person name="Zheng W."/>
            <person name="Huang Y."/>
        </authorList>
    </citation>
    <scope>NUCLEOTIDE SEQUENCE [LARGE SCALE GENOMIC DNA]</scope>
    <source>
        <strain evidence="5 6">SaN35-3</strain>
    </source>
</reference>
<dbReference type="PANTHER" id="PTHR42939:SF1">
    <property type="entry name" value="ABC TRANSPORTER ATP-BINDING PROTEIN ALBC-RELATED"/>
    <property type="match status" value="1"/>
</dbReference>
<evidence type="ECO:0000256" key="2">
    <source>
        <dbReference type="ARBA" id="ARBA00022741"/>
    </source>
</evidence>
<protein>
    <submittedName>
        <fullName evidence="5">ABC transporter ATP-binding protein</fullName>
    </submittedName>
</protein>
<evidence type="ECO:0000313" key="5">
    <source>
        <dbReference type="EMBL" id="WLR41223.1"/>
    </source>
</evidence>
<dbReference type="EMBL" id="CP129013">
    <property type="protein sequence ID" value="WLR41223.1"/>
    <property type="molecule type" value="Genomic_DNA"/>
</dbReference>
<keyword evidence="2" id="KW-0547">Nucleotide-binding</keyword>
<dbReference type="InterPro" id="IPR003593">
    <property type="entry name" value="AAA+_ATPase"/>
</dbReference>
<dbReference type="SUPFAM" id="SSF52540">
    <property type="entry name" value="P-loop containing nucleoside triphosphate hydrolases"/>
    <property type="match status" value="1"/>
</dbReference>
<dbReference type="InterPro" id="IPR017871">
    <property type="entry name" value="ABC_transporter-like_CS"/>
</dbReference>
<dbReference type="InterPro" id="IPR027417">
    <property type="entry name" value="P-loop_NTPase"/>
</dbReference>
<evidence type="ECO:0000256" key="1">
    <source>
        <dbReference type="ARBA" id="ARBA00022448"/>
    </source>
</evidence>
<dbReference type="PANTHER" id="PTHR42939">
    <property type="entry name" value="ABC TRANSPORTER ATP-BINDING PROTEIN ALBC-RELATED"/>
    <property type="match status" value="1"/>
</dbReference>
<dbReference type="InterPro" id="IPR003439">
    <property type="entry name" value="ABC_transporter-like_ATP-bd"/>
</dbReference>
<organism evidence="5 6">
    <name type="scientific">Bacillus carboniphilus</name>
    <dbReference type="NCBI Taxonomy" id="86663"/>
    <lineage>
        <taxon>Bacteria</taxon>
        <taxon>Bacillati</taxon>
        <taxon>Bacillota</taxon>
        <taxon>Bacilli</taxon>
        <taxon>Bacillales</taxon>
        <taxon>Bacillaceae</taxon>
        <taxon>Bacillus</taxon>
    </lineage>
</organism>
<sequence length="228" mass="25958">MIEISQLSKKYRTGKIGFQPFTYQVPLGQCVALLGGNGAGKSTFLKLLTNNIRPTTGQVNWGEDQFAYMPDDLEFPANLTAIEAIKLLGTLKKVDSKKCNSLLKEVGLYEVRNERINTYSKGMKQRLSFVQTLLSDEKVLLLDEPTNGLDPYWVKWLKNRLLEEKSKGKTIVFSTHTLSFVEELADEVLFFYEGKVILQDNVKSLLQESRSLEDVIVEKIEKLIMKKD</sequence>
<accession>A0ABY9JSJ0</accession>
<dbReference type="Pfam" id="PF00005">
    <property type="entry name" value="ABC_tran"/>
    <property type="match status" value="1"/>
</dbReference>
<dbReference type="Gene3D" id="3.40.50.300">
    <property type="entry name" value="P-loop containing nucleotide triphosphate hydrolases"/>
    <property type="match status" value="1"/>
</dbReference>
<dbReference type="PROSITE" id="PS00211">
    <property type="entry name" value="ABC_TRANSPORTER_1"/>
    <property type="match status" value="1"/>
</dbReference>
<dbReference type="Proteomes" id="UP001197974">
    <property type="component" value="Chromosome"/>
</dbReference>
<feature type="domain" description="ABC transporter" evidence="4">
    <location>
        <begin position="2"/>
        <end position="218"/>
    </location>
</feature>
<name>A0ABY9JSJ0_9BACI</name>
<keyword evidence="3 5" id="KW-0067">ATP-binding</keyword>
<dbReference type="CDD" id="cd03230">
    <property type="entry name" value="ABC_DR_subfamily_A"/>
    <property type="match status" value="1"/>
</dbReference>
<proteinExistence type="predicted"/>
<evidence type="ECO:0000256" key="3">
    <source>
        <dbReference type="ARBA" id="ARBA00022840"/>
    </source>
</evidence>
<keyword evidence="6" id="KW-1185">Reference proteome</keyword>
<dbReference type="PROSITE" id="PS50893">
    <property type="entry name" value="ABC_TRANSPORTER_2"/>
    <property type="match status" value="1"/>
</dbReference>
<evidence type="ECO:0000313" key="6">
    <source>
        <dbReference type="Proteomes" id="UP001197974"/>
    </source>
</evidence>
<dbReference type="InterPro" id="IPR051782">
    <property type="entry name" value="ABC_Transporter_VariousFunc"/>
</dbReference>
<dbReference type="RefSeq" id="WP_226540170.1">
    <property type="nucleotide sequence ID" value="NZ_CP129013.1"/>
</dbReference>
<dbReference type="SMART" id="SM00382">
    <property type="entry name" value="AAA"/>
    <property type="match status" value="1"/>
</dbReference>